<keyword evidence="3" id="KW-1185">Reference proteome</keyword>
<reference evidence="2 3" key="1">
    <citation type="journal article" date="2020" name="ISME J.">
        <title>Comparative genomics reveals insights into cyanobacterial evolution and habitat adaptation.</title>
        <authorList>
            <person name="Chen M.Y."/>
            <person name="Teng W.K."/>
            <person name="Zhao L."/>
            <person name="Hu C.X."/>
            <person name="Zhou Y.K."/>
            <person name="Han B.P."/>
            <person name="Song L.R."/>
            <person name="Shu W.S."/>
        </authorList>
    </citation>
    <scope>NUCLEOTIDE SEQUENCE [LARGE SCALE GENOMIC DNA]</scope>
    <source>
        <strain evidence="2 3">FACHB-248</strain>
    </source>
</reference>
<gene>
    <name evidence="2" type="ORF">H6G81_34775</name>
</gene>
<proteinExistence type="predicted"/>
<protein>
    <submittedName>
        <fullName evidence="2">Uncharacterized protein</fullName>
    </submittedName>
</protein>
<comment type="caution">
    <text evidence="2">The sequence shown here is derived from an EMBL/GenBank/DDBJ whole genome shotgun (WGS) entry which is preliminary data.</text>
</comment>
<sequence>MEQHYRMTLQDAIEKYHAGDITIKGLIHFYILIKGKPGWEIKIDFDYIKQILPVSKSSFYHAINCLKKEGTIVWKAIKGAVVSIITPQADNDISVPSESYTEPDSRIPDCQSEIPDCQSEIPDCQSEILDCQSGIPDYEPPKPATQSDCGDSPDLDQSLDQLLNNSLSNEQERESFIEFGKKKASELPKPPGLTLSWIKKHFTELFDIWQKQSGVITNQASNKWENHPQKEEWLNKIRTIGFGAFIVENGFDEQRKAFFVWASASNIIWEAKS</sequence>
<evidence type="ECO:0000313" key="2">
    <source>
        <dbReference type="EMBL" id="MBD2609517.1"/>
    </source>
</evidence>
<organism evidence="2 3">
    <name type="scientific">Scytonema hofmannii FACHB-248</name>
    <dbReference type="NCBI Taxonomy" id="1842502"/>
    <lineage>
        <taxon>Bacteria</taxon>
        <taxon>Bacillati</taxon>
        <taxon>Cyanobacteriota</taxon>
        <taxon>Cyanophyceae</taxon>
        <taxon>Nostocales</taxon>
        <taxon>Scytonemataceae</taxon>
        <taxon>Scytonema</taxon>
    </lineage>
</organism>
<dbReference type="Proteomes" id="UP000660380">
    <property type="component" value="Unassembled WGS sequence"/>
</dbReference>
<feature type="region of interest" description="Disordered" evidence="1">
    <location>
        <begin position="135"/>
        <end position="155"/>
    </location>
</feature>
<evidence type="ECO:0000313" key="3">
    <source>
        <dbReference type="Proteomes" id="UP000660380"/>
    </source>
</evidence>
<name>A0ABR8H253_9CYAN</name>
<accession>A0ABR8H253</accession>
<evidence type="ECO:0000256" key="1">
    <source>
        <dbReference type="SAM" id="MobiDB-lite"/>
    </source>
</evidence>
<dbReference type="EMBL" id="JACJTA010000166">
    <property type="protein sequence ID" value="MBD2609517.1"/>
    <property type="molecule type" value="Genomic_DNA"/>
</dbReference>